<keyword evidence="4" id="KW-1185">Reference proteome</keyword>
<dbReference type="PROSITE" id="PS51841">
    <property type="entry name" value="LTD"/>
    <property type="match status" value="1"/>
</dbReference>
<evidence type="ECO:0000313" key="4">
    <source>
        <dbReference type="Proteomes" id="UP000316096"/>
    </source>
</evidence>
<evidence type="ECO:0000313" key="3">
    <source>
        <dbReference type="EMBL" id="TQL90724.1"/>
    </source>
</evidence>
<dbReference type="SUPFAM" id="SSF74853">
    <property type="entry name" value="Lamin A/C globular tail domain"/>
    <property type="match status" value="1"/>
</dbReference>
<evidence type="ECO:0000259" key="2">
    <source>
        <dbReference type="PROSITE" id="PS51841"/>
    </source>
</evidence>
<dbReference type="EMBL" id="VFOZ01000002">
    <property type="protein sequence ID" value="TQL90724.1"/>
    <property type="molecule type" value="Genomic_DNA"/>
</dbReference>
<gene>
    <name evidence="3" type="ORF">FB559_8037</name>
</gene>
<dbReference type="Pfam" id="PF00932">
    <property type="entry name" value="LTD"/>
    <property type="match status" value="1"/>
</dbReference>
<name>A0A543C0W8_9ACTN</name>
<organism evidence="3 4">
    <name type="scientific">Actinoallomurus bryophytorum</name>
    <dbReference type="NCBI Taxonomy" id="1490222"/>
    <lineage>
        <taxon>Bacteria</taxon>
        <taxon>Bacillati</taxon>
        <taxon>Actinomycetota</taxon>
        <taxon>Actinomycetes</taxon>
        <taxon>Streptosporangiales</taxon>
        <taxon>Thermomonosporaceae</taxon>
        <taxon>Actinoallomurus</taxon>
    </lineage>
</organism>
<dbReference type="Proteomes" id="UP000316096">
    <property type="component" value="Unassembled WGS sequence"/>
</dbReference>
<keyword evidence="1" id="KW-0732">Signal</keyword>
<protein>
    <submittedName>
        <fullName evidence="3">Lamin tail-like protein</fullName>
    </submittedName>
</protein>
<dbReference type="Gene3D" id="2.60.40.1260">
    <property type="entry name" value="Lamin Tail domain"/>
    <property type="match status" value="1"/>
</dbReference>
<dbReference type="InterPro" id="IPR001322">
    <property type="entry name" value="Lamin_tail_dom"/>
</dbReference>
<feature type="signal peptide" evidence="1">
    <location>
        <begin position="1"/>
        <end position="21"/>
    </location>
</feature>
<comment type="caution">
    <text evidence="3">The sequence shown here is derived from an EMBL/GenBank/DDBJ whole genome shotgun (WGS) entry which is preliminary data.</text>
</comment>
<sequence>MGMTRTVVAGLAGAAALTVMAAEPASAASSTVKLYKVVYDPSGTDTHANSQIDREYVVLKNGGKKTVKLAGWTVRDTKKHVYTFGSFSIKAGKYVYIHTGRGTDTSTNVYQNRGWYVWNNTADKVSLRTSAGTTVDTCQWKHNSPGHVSC</sequence>
<proteinExistence type="predicted"/>
<accession>A0A543C0W8</accession>
<reference evidence="3 4" key="1">
    <citation type="submission" date="2019-06" db="EMBL/GenBank/DDBJ databases">
        <title>Sequencing the genomes of 1000 actinobacteria strains.</title>
        <authorList>
            <person name="Klenk H.-P."/>
        </authorList>
    </citation>
    <scope>NUCLEOTIDE SEQUENCE [LARGE SCALE GENOMIC DNA]</scope>
    <source>
        <strain evidence="3 4">DSM 102200</strain>
    </source>
</reference>
<dbReference type="AlphaFoldDB" id="A0A543C0W8"/>
<evidence type="ECO:0000256" key="1">
    <source>
        <dbReference type="SAM" id="SignalP"/>
    </source>
</evidence>
<feature type="domain" description="LTD" evidence="2">
    <location>
        <begin position="23"/>
        <end position="142"/>
    </location>
</feature>
<feature type="chain" id="PRO_5038579482" evidence="1">
    <location>
        <begin position="22"/>
        <end position="150"/>
    </location>
</feature>
<dbReference type="InterPro" id="IPR036415">
    <property type="entry name" value="Lamin_tail_dom_sf"/>
</dbReference>